<keyword evidence="7" id="KW-1185">Reference proteome</keyword>
<dbReference type="Pfam" id="PF00068">
    <property type="entry name" value="Phospholip_A2_1"/>
    <property type="match status" value="1"/>
</dbReference>
<dbReference type="PRINTS" id="PR00389">
    <property type="entry name" value="PHPHLIPASEA2"/>
</dbReference>
<reference evidence="6" key="1">
    <citation type="submission" date="2025-08" db="UniProtKB">
        <authorList>
            <consortium name="Ensembl"/>
        </authorList>
    </citation>
    <scope>IDENTIFICATION</scope>
</reference>
<dbReference type="GO" id="GO:0016042">
    <property type="term" value="P:lipid catabolic process"/>
    <property type="evidence" value="ECO:0007669"/>
    <property type="project" value="InterPro"/>
</dbReference>
<dbReference type="AlphaFoldDB" id="A0A8C8RB43"/>
<feature type="binding site" evidence="3">
    <location>
        <position position="56"/>
    </location>
    <ligand>
        <name>Ca(2+)</name>
        <dbReference type="ChEBI" id="CHEBI:29108"/>
    </ligand>
</feature>
<comment type="subcellular location">
    <subcellularLocation>
        <location evidence="1 4">Secreted</location>
    </subcellularLocation>
</comment>
<dbReference type="InterPro" id="IPR036444">
    <property type="entry name" value="PLipase_A2_dom_sf"/>
</dbReference>
<keyword evidence="2 4" id="KW-0964">Secreted</keyword>
<keyword evidence="4" id="KW-0443">Lipid metabolism</keyword>
<dbReference type="GO" id="GO:0005543">
    <property type="term" value="F:phospholipid binding"/>
    <property type="evidence" value="ECO:0007669"/>
    <property type="project" value="TreeGrafter"/>
</dbReference>
<dbReference type="Gene3D" id="1.20.90.10">
    <property type="entry name" value="Phospholipase A2 domain"/>
    <property type="match status" value="1"/>
</dbReference>
<feature type="binding site" evidence="3">
    <location>
        <position position="58"/>
    </location>
    <ligand>
        <name>Ca(2+)</name>
        <dbReference type="ChEBI" id="CHEBI:29108"/>
    </ligand>
</feature>
<dbReference type="GO" id="GO:0005576">
    <property type="term" value="C:extracellular region"/>
    <property type="evidence" value="ECO:0007669"/>
    <property type="project" value="UniProtKB-SubCell"/>
</dbReference>
<dbReference type="InterPro" id="IPR016090">
    <property type="entry name" value="PLA2-like_dom"/>
</dbReference>
<keyword evidence="4" id="KW-0378">Hydrolase</keyword>
<comment type="cofactor">
    <cofactor evidence="3">
        <name>Ca(2+)</name>
        <dbReference type="ChEBI" id="CHEBI:29108"/>
    </cofactor>
    <text evidence="3">Binds 1 Ca(2+) ion per subunit.</text>
</comment>
<dbReference type="InterPro" id="IPR001211">
    <property type="entry name" value="PLA2"/>
</dbReference>
<dbReference type="GO" id="GO:0050482">
    <property type="term" value="P:arachidonate secretion"/>
    <property type="evidence" value="ECO:0007669"/>
    <property type="project" value="InterPro"/>
</dbReference>
<evidence type="ECO:0000256" key="2">
    <source>
        <dbReference type="ARBA" id="ARBA00022525"/>
    </source>
</evidence>
<dbReference type="PANTHER" id="PTHR11716:SF1">
    <property type="entry name" value="OTOCONIN-90"/>
    <property type="match status" value="1"/>
</dbReference>
<dbReference type="GO" id="GO:0005509">
    <property type="term" value="F:calcium ion binding"/>
    <property type="evidence" value="ECO:0007669"/>
    <property type="project" value="InterPro"/>
</dbReference>
<keyword evidence="3" id="KW-0479">Metal-binding</keyword>
<feature type="domain" description="Phospholipase A2-like central" evidence="5">
    <location>
        <begin position="33"/>
        <end position="73"/>
    </location>
</feature>
<organism evidence="6 7">
    <name type="scientific">Pelusios castaneus</name>
    <name type="common">West African mud turtle</name>
    <dbReference type="NCBI Taxonomy" id="367368"/>
    <lineage>
        <taxon>Eukaryota</taxon>
        <taxon>Metazoa</taxon>
        <taxon>Chordata</taxon>
        <taxon>Craniata</taxon>
        <taxon>Vertebrata</taxon>
        <taxon>Euteleostomi</taxon>
        <taxon>Archelosauria</taxon>
        <taxon>Testudinata</taxon>
        <taxon>Testudines</taxon>
        <taxon>Pleurodira</taxon>
        <taxon>Pelomedusidae</taxon>
        <taxon>Pelusios</taxon>
    </lineage>
</organism>
<proteinExistence type="inferred from homology"/>
<evidence type="ECO:0000259" key="5">
    <source>
        <dbReference type="Pfam" id="PF00068"/>
    </source>
</evidence>
<dbReference type="GO" id="GO:0006644">
    <property type="term" value="P:phospholipid metabolic process"/>
    <property type="evidence" value="ECO:0007669"/>
    <property type="project" value="InterPro"/>
</dbReference>
<keyword evidence="3 4" id="KW-0106">Calcium</keyword>
<dbReference type="PANTHER" id="PTHR11716">
    <property type="entry name" value="PHOSPHOLIPASE A2 FAMILY MEMBER"/>
    <property type="match status" value="1"/>
</dbReference>
<evidence type="ECO:0000256" key="1">
    <source>
        <dbReference type="ARBA" id="ARBA00004613"/>
    </source>
</evidence>
<evidence type="ECO:0000256" key="3">
    <source>
        <dbReference type="PIRSR" id="PIRSR601211-2"/>
    </source>
</evidence>
<dbReference type="GO" id="GO:0047498">
    <property type="term" value="F:calcium-dependent phospholipase A2 activity"/>
    <property type="evidence" value="ECO:0007669"/>
    <property type="project" value="TreeGrafter"/>
</dbReference>
<name>A0A8C8RB43_9SAUR</name>
<sequence length="91" mass="10570">VKLCVLKVSLFTVCDRFTFLQMRRNGKVKQELPQLGEMLYCLTERCPQEFESYGCYCGQEGSGYPTDVLDRCWLFNKLLVSTVCHYPCVLQ</sequence>
<reference evidence="6" key="2">
    <citation type="submission" date="2025-09" db="UniProtKB">
        <authorList>
            <consortium name="Ensembl"/>
        </authorList>
    </citation>
    <scope>IDENTIFICATION</scope>
</reference>
<dbReference type="Ensembl" id="ENSPCET00000002529.1">
    <property type="protein sequence ID" value="ENSPCEP00000002448.1"/>
    <property type="gene ID" value="ENSPCEG00000002002.1"/>
</dbReference>
<evidence type="ECO:0000313" key="7">
    <source>
        <dbReference type="Proteomes" id="UP000694393"/>
    </source>
</evidence>
<dbReference type="Proteomes" id="UP000694393">
    <property type="component" value="Unplaced"/>
</dbReference>
<accession>A0A8C8RB43</accession>
<dbReference type="GO" id="GO:0031012">
    <property type="term" value="C:extracellular matrix"/>
    <property type="evidence" value="ECO:0007669"/>
    <property type="project" value="TreeGrafter"/>
</dbReference>
<protein>
    <recommendedName>
        <fullName evidence="4">Phospholipase A2</fullName>
        <ecNumber evidence="4">3.1.1.4</ecNumber>
    </recommendedName>
</protein>
<comment type="catalytic activity">
    <reaction evidence="4">
        <text>a 1,2-diacyl-sn-glycero-3-phosphocholine + H2O = a 1-acyl-sn-glycero-3-phosphocholine + a fatty acid + H(+)</text>
        <dbReference type="Rhea" id="RHEA:15801"/>
        <dbReference type="ChEBI" id="CHEBI:15377"/>
        <dbReference type="ChEBI" id="CHEBI:15378"/>
        <dbReference type="ChEBI" id="CHEBI:28868"/>
        <dbReference type="ChEBI" id="CHEBI:57643"/>
        <dbReference type="ChEBI" id="CHEBI:58168"/>
        <dbReference type="EC" id="3.1.1.4"/>
    </reaction>
</comment>
<dbReference type="SUPFAM" id="SSF48619">
    <property type="entry name" value="Phospholipase A2, PLA2"/>
    <property type="match status" value="1"/>
</dbReference>
<comment type="similarity">
    <text evidence="4">Belongs to the phospholipase A2 family.</text>
</comment>
<evidence type="ECO:0000256" key="4">
    <source>
        <dbReference type="RuleBase" id="RU361236"/>
    </source>
</evidence>
<dbReference type="EC" id="3.1.1.4" evidence="4"/>
<evidence type="ECO:0000313" key="6">
    <source>
        <dbReference type="Ensembl" id="ENSPCEP00000002448.1"/>
    </source>
</evidence>